<evidence type="ECO:0000313" key="3">
    <source>
        <dbReference type="Proteomes" id="UP001303473"/>
    </source>
</evidence>
<protein>
    <submittedName>
        <fullName evidence="2">Uncharacterized protein</fullName>
    </submittedName>
</protein>
<accession>A0AAN6NBR4</accession>
<keyword evidence="1" id="KW-0732">Signal</keyword>
<proteinExistence type="predicted"/>
<feature type="chain" id="PRO_5042871077" evidence="1">
    <location>
        <begin position="20"/>
        <end position="134"/>
    </location>
</feature>
<comment type="caution">
    <text evidence="2">The sequence shown here is derived from an EMBL/GenBank/DDBJ whole genome shotgun (WGS) entry which is preliminary data.</text>
</comment>
<organism evidence="2 3">
    <name type="scientific">Diplogelasinospora grovesii</name>
    <dbReference type="NCBI Taxonomy" id="303347"/>
    <lineage>
        <taxon>Eukaryota</taxon>
        <taxon>Fungi</taxon>
        <taxon>Dikarya</taxon>
        <taxon>Ascomycota</taxon>
        <taxon>Pezizomycotina</taxon>
        <taxon>Sordariomycetes</taxon>
        <taxon>Sordariomycetidae</taxon>
        <taxon>Sordariales</taxon>
        <taxon>Diplogelasinosporaceae</taxon>
        <taxon>Diplogelasinospora</taxon>
    </lineage>
</organism>
<reference evidence="3" key="1">
    <citation type="journal article" date="2023" name="Mol. Phylogenet. Evol.">
        <title>Genome-scale phylogeny and comparative genomics of the fungal order Sordariales.</title>
        <authorList>
            <person name="Hensen N."/>
            <person name="Bonometti L."/>
            <person name="Westerberg I."/>
            <person name="Brannstrom I.O."/>
            <person name="Guillou S."/>
            <person name="Cros-Aarteil S."/>
            <person name="Calhoun S."/>
            <person name="Haridas S."/>
            <person name="Kuo A."/>
            <person name="Mondo S."/>
            <person name="Pangilinan J."/>
            <person name="Riley R."/>
            <person name="LaButti K."/>
            <person name="Andreopoulos B."/>
            <person name="Lipzen A."/>
            <person name="Chen C."/>
            <person name="Yan M."/>
            <person name="Daum C."/>
            <person name="Ng V."/>
            <person name="Clum A."/>
            <person name="Steindorff A."/>
            <person name="Ohm R.A."/>
            <person name="Martin F."/>
            <person name="Silar P."/>
            <person name="Natvig D.O."/>
            <person name="Lalanne C."/>
            <person name="Gautier V."/>
            <person name="Ament-Velasquez S.L."/>
            <person name="Kruys A."/>
            <person name="Hutchinson M.I."/>
            <person name="Powell A.J."/>
            <person name="Barry K."/>
            <person name="Miller A.N."/>
            <person name="Grigoriev I.V."/>
            <person name="Debuchy R."/>
            <person name="Gladieux P."/>
            <person name="Hiltunen Thoren M."/>
            <person name="Johannesson H."/>
        </authorList>
    </citation>
    <scope>NUCLEOTIDE SEQUENCE [LARGE SCALE GENOMIC DNA]</scope>
    <source>
        <strain evidence="3">CBS 340.73</strain>
    </source>
</reference>
<sequence length="134" mass="14361">MLANKVLALLLLPLSAVSAMDITLLSPNRDPLACLNTRPNVCCFTTAGFLFFDDAVFTDVLQGDKLIIYTKSGSKNGCDALKDKQVVLEQNEAEVKLTGSIKGNLCGAIVERTVLDDPSVSEGTHGVEEGQFEL</sequence>
<dbReference type="AlphaFoldDB" id="A0AAN6NBR4"/>
<feature type="signal peptide" evidence="1">
    <location>
        <begin position="1"/>
        <end position="19"/>
    </location>
</feature>
<gene>
    <name evidence="2" type="ORF">QBC46DRAFT_407770</name>
</gene>
<evidence type="ECO:0000256" key="1">
    <source>
        <dbReference type="SAM" id="SignalP"/>
    </source>
</evidence>
<evidence type="ECO:0000313" key="2">
    <source>
        <dbReference type="EMBL" id="KAK3940857.1"/>
    </source>
</evidence>
<dbReference type="Proteomes" id="UP001303473">
    <property type="component" value="Unassembled WGS sequence"/>
</dbReference>
<dbReference type="EMBL" id="MU853790">
    <property type="protein sequence ID" value="KAK3940857.1"/>
    <property type="molecule type" value="Genomic_DNA"/>
</dbReference>
<keyword evidence="3" id="KW-1185">Reference proteome</keyword>
<name>A0AAN6NBR4_9PEZI</name>